<feature type="compositionally biased region" description="Low complexity" evidence="1">
    <location>
        <begin position="24"/>
        <end position="43"/>
    </location>
</feature>
<feature type="region of interest" description="Disordered" evidence="1">
    <location>
        <begin position="1"/>
        <end position="43"/>
    </location>
</feature>
<reference evidence="2 3" key="1">
    <citation type="journal article" date="2020" name="Genome Biol. Evol.">
        <title>A new high-quality draft genome assembly of the Chinese cordyceps Ophiocordyceps sinensis.</title>
        <authorList>
            <person name="Shu R."/>
            <person name="Zhang J."/>
            <person name="Meng Q."/>
            <person name="Zhang H."/>
            <person name="Zhou G."/>
            <person name="Li M."/>
            <person name="Wu P."/>
            <person name="Zhao Y."/>
            <person name="Chen C."/>
            <person name="Qin Q."/>
        </authorList>
    </citation>
    <scope>NUCLEOTIDE SEQUENCE [LARGE SCALE GENOMIC DNA]</scope>
    <source>
        <strain evidence="2 3">IOZ07</strain>
    </source>
</reference>
<feature type="region of interest" description="Disordered" evidence="1">
    <location>
        <begin position="91"/>
        <end position="112"/>
    </location>
</feature>
<dbReference type="AlphaFoldDB" id="A0A8H4PSP3"/>
<dbReference type="EMBL" id="JAAVMX010000004">
    <property type="protein sequence ID" value="KAF4509638.1"/>
    <property type="molecule type" value="Genomic_DNA"/>
</dbReference>
<name>A0A8H4PSP3_9HYPO</name>
<keyword evidence="3" id="KW-1185">Reference proteome</keyword>
<dbReference type="Proteomes" id="UP000557566">
    <property type="component" value="Unassembled WGS sequence"/>
</dbReference>
<organism evidence="2 3">
    <name type="scientific">Ophiocordyceps sinensis</name>
    <dbReference type="NCBI Taxonomy" id="72228"/>
    <lineage>
        <taxon>Eukaryota</taxon>
        <taxon>Fungi</taxon>
        <taxon>Dikarya</taxon>
        <taxon>Ascomycota</taxon>
        <taxon>Pezizomycotina</taxon>
        <taxon>Sordariomycetes</taxon>
        <taxon>Hypocreomycetidae</taxon>
        <taxon>Hypocreales</taxon>
        <taxon>Ophiocordycipitaceae</taxon>
        <taxon>Ophiocordyceps</taxon>
    </lineage>
</organism>
<protein>
    <submittedName>
        <fullName evidence="2">Uncharacterized protein</fullName>
    </submittedName>
</protein>
<proteinExistence type="predicted"/>
<evidence type="ECO:0000313" key="3">
    <source>
        <dbReference type="Proteomes" id="UP000557566"/>
    </source>
</evidence>
<comment type="caution">
    <text evidence="2">The sequence shown here is derived from an EMBL/GenBank/DDBJ whole genome shotgun (WGS) entry which is preliminary data.</text>
</comment>
<evidence type="ECO:0000256" key="1">
    <source>
        <dbReference type="SAM" id="MobiDB-lite"/>
    </source>
</evidence>
<gene>
    <name evidence="2" type="ORF">G6O67_003786</name>
</gene>
<evidence type="ECO:0000313" key="2">
    <source>
        <dbReference type="EMBL" id="KAF4509638.1"/>
    </source>
</evidence>
<sequence length="112" mass="11951">MGSGSNTRPAAAGRPATNQTGKESQQQQQQHAHAKAPPWHPASSMRAFHQGLVSFMYGYSSQVCQSTDTALCSVHDRSGFFTSNHLLCRLSSPVPGRPLPDPARSMGSIGSQ</sequence>
<accession>A0A8H4PSP3</accession>